<dbReference type="InterPro" id="IPR027492">
    <property type="entry name" value="RNA_MTrfase_RlmN"/>
</dbReference>
<evidence type="ECO:0000256" key="1">
    <source>
        <dbReference type="ARBA" id="ARBA00004496"/>
    </source>
</evidence>
<dbReference type="EC" id="2.1.1.192" evidence="12"/>
<feature type="active site" description="S-methylcysteine intermediate" evidence="12">
    <location>
        <position position="335"/>
    </location>
</feature>
<evidence type="ECO:0000313" key="14">
    <source>
        <dbReference type="EMBL" id="SIN77155.1"/>
    </source>
</evidence>
<dbReference type="SUPFAM" id="SSF102114">
    <property type="entry name" value="Radical SAM enzymes"/>
    <property type="match status" value="1"/>
</dbReference>
<comment type="subcellular location">
    <subcellularLocation>
        <location evidence="1 12">Cytoplasm</location>
    </subcellularLocation>
</comment>
<evidence type="ECO:0000256" key="6">
    <source>
        <dbReference type="ARBA" id="ARBA00022679"/>
    </source>
</evidence>
<feature type="domain" description="Radical SAM core" evidence="13">
    <location>
        <begin position="100"/>
        <end position="330"/>
    </location>
</feature>
<dbReference type="GO" id="GO:0032259">
    <property type="term" value="P:methylation"/>
    <property type="evidence" value="ECO:0007669"/>
    <property type="project" value="UniProtKB-KW"/>
</dbReference>
<keyword evidence="5 12" id="KW-0489">Methyltransferase</keyword>
<evidence type="ECO:0000256" key="7">
    <source>
        <dbReference type="ARBA" id="ARBA00022691"/>
    </source>
</evidence>
<evidence type="ECO:0000256" key="12">
    <source>
        <dbReference type="HAMAP-Rule" id="MF_01849"/>
    </source>
</evidence>
<name>A0ABY1JF59_9BACT</name>
<feature type="binding site" evidence="12">
    <location>
        <position position="121"/>
    </location>
    <ligand>
        <name>[4Fe-4S] cluster</name>
        <dbReference type="ChEBI" id="CHEBI:49883"/>
        <note>4Fe-4S-S-AdoMet</note>
    </ligand>
</feature>
<comment type="miscellaneous">
    <text evidence="12">Reaction proceeds by a ping-pong mechanism involving intermediate methylation of a conserved cysteine residue.</text>
</comment>
<dbReference type="CDD" id="cd01335">
    <property type="entry name" value="Radical_SAM"/>
    <property type="match status" value="1"/>
</dbReference>
<comment type="cofactor">
    <cofactor evidence="12">
        <name>[4Fe-4S] cluster</name>
        <dbReference type="ChEBI" id="CHEBI:49883"/>
    </cofactor>
    <text evidence="12">Binds 1 [4Fe-4S] cluster. The cluster is coordinated with 3 cysteines and an exchangeable S-adenosyl-L-methionine.</text>
</comment>
<dbReference type="Pfam" id="PF21016">
    <property type="entry name" value="RlmN_N"/>
    <property type="match status" value="1"/>
</dbReference>
<dbReference type="EMBL" id="FSQZ01000001">
    <property type="protein sequence ID" value="SIN77155.1"/>
    <property type="molecule type" value="Genomic_DNA"/>
</dbReference>
<dbReference type="SFLD" id="SFLDF00275">
    <property type="entry name" value="adenosine_C2_methyltransferase"/>
    <property type="match status" value="1"/>
</dbReference>
<keyword evidence="7 12" id="KW-0949">S-adenosyl-L-methionine</keyword>
<dbReference type="SFLD" id="SFLDS00029">
    <property type="entry name" value="Radical_SAM"/>
    <property type="match status" value="1"/>
</dbReference>
<feature type="binding site" evidence="12">
    <location>
        <position position="193"/>
    </location>
    <ligand>
        <name>S-adenosyl-L-methionine</name>
        <dbReference type="ChEBI" id="CHEBI:59789"/>
    </ligand>
</feature>
<reference evidence="14 15" key="1">
    <citation type="submission" date="2016-11" db="EMBL/GenBank/DDBJ databases">
        <authorList>
            <person name="Varghese N."/>
            <person name="Submissions S."/>
        </authorList>
    </citation>
    <scope>NUCLEOTIDE SEQUENCE [LARGE SCALE GENOMIC DNA]</scope>
    <source>
        <strain evidence="14 15">DSM 20664</strain>
    </source>
</reference>
<comment type="similarity">
    <text evidence="12">Belongs to the radical SAM superfamily. RlmN family.</text>
</comment>
<keyword evidence="10 12" id="KW-0408">Iron</keyword>
<proteinExistence type="inferred from homology"/>
<dbReference type="HAMAP" id="MF_01849">
    <property type="entry name" value="RNA_methyltr_RlmN"/>
    <property type="match status" value="1"/>
</dbReference>
<feature type="binding site" evidence="12">
    <location>
        <position position="114"/>
    </location>
    <ligand>
        <name>[4Fe-4S] cluster</name>
        <dbReference type="ChEBI" id="CHEBI:49883"/>
        <note>4Fe-4S-S-AdoMet</note>
    </ligand>
</feature>
<evidence type="ECO:0000256" key="10">
    <source>
        <dbReference type="ARBA" id="ARBA00023004"/>
    </source>
</evidence>
<feature type="binding site" evidence="12">
    <location>
        <begin position="216"/>
        <end position="218"/>
    </location>
    <ligand>
        <name>S-adenosyl-L-methionine</name>
        <dbReference type="ChEBI" id="CHEBI:59789"/>
    </ligand>
</feature>
<dbReference type="InterPro" id="IPR004383">
    <property type="entry name" value="rRNA_lsu_MTrfase_RlmN/Cfr"/>
</dbReference>
<keyword evidence="6 12" id="KW-0808">Transferase</keyword>
<accession>A0ABY1JF59</accession>
<comment type="function">
    <text evidence="12">Specifically methylates position 2 of adenine 2503 in 23S rRNA and position 2 of adenine 37 in tRNAs.</text>
</comment>
<dbReference type="Gene3D" id="1.10.150.530">
    <property type="match status" value="1"/>
</dbReference>
<dbReference type="NCBIfam" id="TIGR00048">
    <property type="entry name" value="rRNA_mod_RlmN"/>
    <property type="match status" value="1"/>
</dbReference>
<gene>
    <name evidence="12" type="primary">rlmN</name>
    <name evidence="14" type="ORF">SAMN05444368_1825</name>
</gene>
<evidence type="ECO:0000256" key="2">
    <source>
        <dbReference type="ARBA" id="ARBA00022485"/>
    </source>
</evidence>
<dbReference type="InterPro" id="IPR048641">
    <property type="entry name" value="RlmN_N"/>
</dbReference>
<dbReference type="PANTHER" id="PTHR30544:SF5">
    <property type="entry name" value="RADICAL SAM CORE DOMAIN-CONTAINING PROTEIN"/>
    <property type="match status" value="1"/>
</dbReference>
<dbReference type="InterPro" id="IPR058240">
    <property type="entry name" value="rSAM_sf"/>
</dbReference>
<feature type="binding site" evidence="12">
    <location>
        <begin position="161"/>
        <end position="162"/>
    </location>
    <ligand>
        <name>S-adenosyl-L-methionine</name>
        <dbReference type="ChEBI" id="CHEBI:59789"/>
    </ligand>
</feature>
<keyword evidence="4 12" id="KW-0698">rRNA processing</keyword>
<evidence type="ECO:0000259" key="13">
    <source>
        <dbReference type="PROSITE" id="PS51918"/>
    </source>
</evidence>
<dbReference type="SFLD" id="SFLDG01062">
    <property type="entry name" value="methyltransferase_(Class_A)"/>
    <property type="match status" value="1"/>
</dbReference>
<evidence type="ECO:0000256" key="9">
    <source>
        <dbReference type="ARBA" id="ARBA00022723"/>
    </source>
</evidence>
<dbReference type="InterPro" id="IPR013785">
    <property type="entry name" value="Aldolase_TIM"/>
</dbReference>
<evidence type="ECO:0000256" key="8">
    <source>
        <dbReference type="ARBA" id="ARBA00022694"/>
    </source>
</evidence>
<protein>
    <recommendedName>
        <fullName evidence="12">Probable dual-specificity RNA methyltransferase RlmN</fullName>
        <ecNumber evidence="12">2.1.1.192</ecNumber>
    </recommendedName>
    <alternativeName>
        <fullName evidence="12">23S rRNA (adenine(2503)-C(2))-methyltransferase</fullName>
    </alternativeName>
    <alternativeName>
        <fullName evidence="12">23S rRNA m2A2503 methyltransferase</fullName>
    </alternativeName>
    <alternativeName>
        <fullName evidence="12">Ribosomal RNA large subunit methyltransferase N</fullName>
    </alternativeName>
    <alternativeName>
        <fullName evidence="12">tRNA (adenine(37)-C(2))-methyltransferase</fullName>
    </alternativeName>
    <alternativeName>
        <fullName evidence="12">tRNA m2A37 methyltransferase</fullName>
    </alternativeName>
</protein>
<keyword evidence="15" id="KW-1185">Reference proteome</keyword>
<comment type="catalytic activity">
    <reaction evidence="12">
        <text>adenosine(2503) in 23S rRNA + 2 reduced [2Fe-2S]-[ferredoxin] + 2 S-adenosyl-L-methionine = 2-methyladenosine(2503) in 23S rRNA + 5'-deoxyadenosine + L-methionine + 2 oxidized [2Fe-2S]-[ferredoxin] + S-adenosyl-L-homocysteine</text>
        <dbReference type="Rhea" id="RHEA:42916"/>
        <dbReference type="Rhea" id="RHEA-COMP:10000"/>
        <dbReference type="Rhea" id="RHEA-COMP:10001"/>
        <dbReference type="Rhea" id="RHEA-COMP:10152"/>
        <dbReference type="Rhea" id="RHEA-COMP:10282"/>
        <dbReference type="ChEBI" id="CHEBI:17319"/>
        <dbReference type="ChEBI" id="CHEBI:33737"/>
        <dbReference type="ChEBI" id="CHEBI:33738"/>
        <dbReference type="ChEBI" id="CHEBI:57844"/>
        <dbReference type="ChEBI" id="CHEBI:57856"/>
        <dbReference type="ChEBI" id="CHEBI:59789"/>
        <dbReference type="ChEBI" id="CHEBI:74411"/>
        <dbReference type="ChEBI" id="CHEBI:74497"/>
        <dbReference type="EC" id="2.1.1.192"/>
    </reaction>
</comment>
<keyword evidence="8 12" id="KW-0819">tRNA processing</keyword>
<evidence type="ECO:0000313" key="15">
    <source>
        <dbReference type="Proteomes" id="UP000185093"/>
    </source>
</evidence>
<comment type="caution">
    <text evidence="12">Lacks conserved residue(s) required for the propagation of feature annotation.</text>
</comment>
<dbReference type="Pfam" id="PF04055">
    <property type="entry name" value="Radical_SAM"/>
    <property type="match status" value="1"/>
</dbReference>
<sequence length="344" mass="38543">MDEAVNGLDLDYPEWVDALSEKFGLQRYRADQVCQWIYQKKVFDFYEMTNLSKDLRQKLAGSIVITPPVLARMETSKDGTRKFLWQLQDGESVESVLLVQQGRLTACLSTQVGCPLSCAFCASGKSGFVRNLSAGEITGQFLAMEKFTDQDIDNIVYMGMGEPFLNQEAVFKSIRILNEPKMRGLGIRHFTISTAGVVPGILALAEMKIPVRLSVSLHAPNDQLRSKLMPINKQYPLSTLMEALRKYQSATKDRITIEYLMMNGVNDSTEHAYELATLLSGLSVYVNLIPYNSVPGGNFKRSTDGRIKAFADILSKLNIECEIRRERGSDINAACGQLRRVMNQ</sequence>
<evidence type="ECO:0000256" key="4">
    <source>
        <dbReference type="ARBA" id="ARBA00022552"/>
    </source>
</evidence>
<evidence type="ECO:0000256" key="5">
    <source>
        <dbReference type="ARBA" id="ARBA00022603"/>
    </source>
</evidence>
<dbReference type="InterPro" id="IPR007197">
    <property type="entry name" value="rSAM"/>
</dbReference>
<comment type="caution">
    <text evidence="14">The sequence shown here is derived from an EMBL/GenBank/DDBJ whole genome shotgun (WGS) entry which is preliminary data.</text>
</comment>
<dbReference type="Gene3D" id="3.20.20.70">
    <property type="entry name" value="Aldolase class I"/>
    <property type="match status" value="1"/>
</dbReference>
<dbReference type="PROSITE" id="PS51918">
    <property type="entry name" value="RADICAL_SAM"/>
    <property type="match status" value="1"/>
</dbReference>
<dbReference type="RefSeq" id="WP_074199982.1">
    <property type="nucleotide sequence ID" value="NZ_FSQZ01000001.1"/>
</dbReference>
<evidence type="ECO:0000256" key="11">
    <source>
        <dbReference type="ARBA" id="ARBA00023014"/>
    </source>
</evidence>
<dbReference type="Proteomes" id="UP000185093">
    <property type="component" value="Unassembled WGS sequence"/>
</dbReference>
<feature type="binding site" evidence="12">
    <location>
        <position position="292"/>
    </location>
    <ligand>
        <name>S-adenosyl-L-methionine</name>
        <dbReference type="ChEBI" id="CHEBI:59789"/>
    </ligand>
</feature>
<keyword evidence="9 12" id="KW-0479">Metal-binding</keyword>
<dbReference type="InterPro" id="IPR040072">
    <property type="entry name" value="Methyltransferase_A"/>
</dbReference>
<feature type="binding site" evidence="12">
    <location>
        <position position="118"/>
    </location>
    <ligand>
        <name>[4Fe-4S] cluster</name>
        <dbReference type="ChEBI" id="CHEBI:49883"/>
        <note>4Fe-4S-S-AdoMet</note>
    </ligand>
</feature>
<feature type="active site" description="Proton acceptor" evidence="12">
    <location>
        <position position="94"/>
    </location>
</feature>
<dbReference type="PIRSF" id="PIRSF006004">
    <property type="entry name" value="CHP00048"/>
    <property type="match status" value="1"/>
</dbReference>
<keyword evidence="11 12" id="KW-0411">Iron-sulfur</keyword>
<dbReference type="PANTHER" id="PTHR30544">
    <property type="entry name" value="23S RRNA METHYLTRANSFERASE"/>
    <property type="match status" value="1"/>
</dbReference>
<dbReference type="GO" id="GO:0008168">
    <property type="term" value="F:methyltransferase activity"/>
    <property type="evidence" value="ECO:0007669"/>
    <property type="project" value="UniProtKB-KW"/>
</dbReference>
<evidence type="ECO:0000256" key="3">
    <source>
        <dbReference type="ARBA" id="ARBA00022490"/>
    </source>
</evidence>
<comment type="catalytic activity">
    <reaction evidence="12">
        <text>adenosine(37) in tRNA + 2 reduced [2Fe-2S]-[ferredoxin] + 2 S-adenosyl-L-methionine = 2-methyladenosine(37) in tRNA + 5'-deoxyadenosine + L-methionine + 2 oxidized [2Fe-2S]-[ferredoxin] + S-adenosyl-L-homocysteine</text>
        <dbReference type="Rhea" id="RHEA:43332"/>
        <dbReference type="Rhea" id="RHEA-COMP:10000"/>
        <dbReference type="Rhea" id="RHEA-COMP:10001"/>
        <dbReference type="Rhea" id="RHEA-COMP:10162"/>
        <dbReference type="Rhea" id="RHEA-COMP:10485"/>
        <dbReference type="ChEBI" id="CHEBI:17319"/>
        <dbReference type="ChEBI" id="CHEBI:33737"/>
        <dbReference type="ChEBI" id="CHEBI:33738"/>
        <dbReference type="ChEBI" id="CHEBI:57844"/>
        <dbReference type="ChEBI" id="CHEBI:57856"/>
        <dbReference type="ChEBI" id="CHEBI:59789"/>
        <dbReference type="ChEBI" id="CHEBI:74411"/>
        <dbReference type="ChEBI" id="CHEBI:74497"/>
        <dbReference type="EC" id="2.1.1.192"/>
    </reaction>
</comment>
<keyword evidence="2 12" id="KW-0004">4Fe-4S</keyword>
<keyword evidence="3 12" id="KW-0963">Cytoplasm</keyword>
<organism evidence="14 15">
    <name type="scientific">Acetomicrobium flavidum</name>
    <dbReference type="NCBI Taxonomy" id="49896"/>
    <lineage>
        <taxon>Bacteria</taxon>
        <taxon>Thermotogati</taxon>
        <taxon>Synergistota</taxon>
        <taxon>Synergistia</taxon>
        <taxon>Synergistales</taxon>
        <taxon>Acetomicrobiaceae</taxon>
        <taxon>Acetomicrobium</taxon>
    </lineage>
</organism>
<keyword evidence="12" id="KW-1015">Disulfide bond</keyword>